<name>A0A024UK10_9STRA</name>
<dbReference type="EMBL" id="KI913955">
    <property type="protein sequence ID" value="ETW06649.1"/>
    <property type="molecule type" value="Genomic_DNA"/>
</dbReference>
<feature type="region of interest" description="Disordered" evidence="2">
    <location>
        <begin position="1"/>
        <end position="105"/>
    </location>
</feature>
<gene>
    <name evidence="3" type="ORF">H310_02838</name>
</gene>
<evidence type="ECO:0000256" key="1">
    <source>
        <dbReference type="SAM" id="Coils"/>
    </source>
</evidence>
<dbReference type="OrthoDB" id="74035at2759"/>
<keyword evidence="1" id="KW-0175">Coiled coil</keyword>
<feature type="coiled-coil region" evidence="1">
    <location>
        <begin position="467"/>
        <end position="578"/>
    </location>
</feature>
<sequence length="703" mass="78270">MATQNALPPLPRNQDWARKKSAGSTRQLQLSVSSSIRRLSVPHSASFTRSGPPTSTPTTDFLSAQLTRPSSSSSQPHEFALSLTSRESDMPPSSSDTIVSRNPQCDATDDENQIADVLNDDDVAMTDLTINPQMDGGLTERDSASSVHVELQRMNQQNVNLKMEISRLQEALMQRLRGNSKFVGGGQFRSMAHASAPASPKVPLPCSNCLSCRAALKKAKGDLKGTKPIMEELQRKISESLVARRHMAETNARKQEQIAQLEVELQAANDIAAQQTALVATLRLDLDQARQRPSTATAATDHEIVDDMAKKYKIQLEISHEKQAQIDRLQDDVAAAHRSVQESEDSTLAVRNELAQAQASFAMAQSDLQQELDRVAAMRAKHHADMAGLRHAHDLAVHQAAQDADRWKAQEKKWEDRAKALELARDALAERLDRAEADQKLNSQTVQDMQRESQHLQLLRRKSCGDLADLTQKYDKLLQQLAALQKEKESLQQDQRTAEATLERMASELKLHHNQVDALEQAVLALKMDKTSLEDKLRQLERTHAATLQTAADTHGELKEHMEKLTMAQNQVMKQRSQVHTLQGEIRAQKAHTDTLHDQLTEQQHTHTKALEKAMQSLVRLCVVAPTVNVHLSGQILPCKTVLPKDAIRTIVQRDILPVFSSIFLQAEEGTSPTGSSLDSWLQSLLQDMQTSIEKHLKSVFHV</sequence>
<protein>
    <submittedName>
        <fullName evidence="3">Uncharacterized protein</fullName>
    </submittedName>
</protein>
<feature type="coiled-coil region" evidence="1">
    <location>
        <begin position="244"/>
        <end position="292"/>
    </location>
</feature>
<dbReference type="PANTHER" id="PTHR23159">
    <property type="entry name" value="CENTROSOMAL PROTEIN 2"/>
    <property type="match status" value="1"/>
</dbReference>
<reference evidence="3" key="1">
    <citation type="submission" date="2013-12" db="EMBL/GenBank/DDBJ databases">
        <title>The Genome Sequence of Aphanomyces invadans NJM9701.</title>
        <authorList>
            <consortium name="The Broad Institute Genomics Platform"/>
            <person name="Russ C."/>
            <person name="Tyler B."/>
            <person name="van West P."/>
            <person name="Dieguez-Uribeondo J."/>
            <person name="Young S.K."/>
            <person name="Zeng Q."/>
            <person name="Gargeya S."/>
            <person name="Fitzgerald M."/>
            <person name="Abouelleil A."/>
            <person name="Alvarado L."/>
            <person name="Chapman S.B."/>
            <person name="Gainer-Dewar J."/>
            <person name="Goldberg J."/>
            <person name="Griggs A."/>
            <person name="Gujja S."/>
            <person name="Hansen M."/>
            <person name="Howarth C."/>
            <person name="Imamovic A."/>
            <person name="Ireland A."/>
            <person name="Larimer J."/>
            <person name="McCowan C."/>
            <person name="Murphy C."/>
            <person name="Pearson M."/>
            <person name="Poon T.W."/>
            <person name="Priest M."/>
            <person name="Roberts A."/>
            <person name="Saif S."/>
            <person name="Shea T."/>
            <person name="Sykes S."/>
            <person name="Wortman J."/>
            <person name="Nusbaum C."/>
            <person name="Birren B."/>
        </authorList>
    </citation>
    <scope>NUCLEOTIDE SEQUENCE [LARGE SCALE GENOMIC DNA]</scope>
    <source>
        <strain evidence="3">NJM9701</strain>
    </source>
</reference>
<accession>A0A024UK10</accession>
<feature type="compositionally biased region" description="Low complexity" evidence="2">
    <location>
        <begin position="26"/>
        <end position="59"/>
    </location>
</feature>
<evidence type="ECO:0000256" key="2">
    <source>
        <dbReference type="SAM" id="MobiDB-lite"/>
    </source>
</evidence>
<dbReference type="eggNOG" id="ENOG502SGVV">
    <property type="taxonomic scope" value="Eukaryota"/>
</dbReference>
<dbReference type="AlphaFoldDB" id="A0A024UK10"/>
<feature type="compositionally biased region" description="Polar residues" evidence="2">
    <location>
        <begin position="60"/>
        <end position="76"/>
    </location>
</feature>
<feature type="coiled-coil region" evidence="1">
    <location>
        <begin position="404"/>
        <end position="438"/>
    </location>
</feature>
<dbReference type="VEuPathDB" id="FungiDB:H310_02838"/>
<dbReference type="GeneID" id="20079888"/>
<dbReference type="PANTHER" id="PTHR23159:SF31">
    <property type="entry name" value="CENTROSOME-ASSOCIATED PROTEIN CEP250 ISOFORM X1"/>
    <property type="match status" value="1"/>
</dbReference>
<feature type="compositionally biased region" description="Polar residues" evidence="2">
    <location>
        <begin position="91"/>
        <end position="105"/>
    </location>
</feature>
<evidence type="ECO:0000313" key="3">
    <source>
        <dbReference type="EMBL" id="ETW06649.1"/>
    </source>
</evidence>
<organism evidence="3">
    <name type="scientific">Aphanomyces invadans</name>
    <dbReference type="NCBI Taxonomy" id="157072"/>
    <lineage>
        <taxon>Eukaryota</taxon>
        <taxon>Sar</taxon>
        <taxon>Stramenopiles</taxon>
        <taxon>Oomycota</taxon>
        <taxon>Saprolegniomycetes</taxon>
        <taxon>Saprolegniales</taxon>
        <taxon>Verrucalvaceae</taxon>
        <taxon>Aphanomyces</taxon>
    </lineage>
</organism>
<proteinExistence type="predicted"/>
<dbReference type="RefSeq" id="XP_008864724.1">
    <property type="nucleotide sequence ID" value="XM_008866502.1"/>
</dbReference>
<dbReference type="STRING" id="157072.A0A024UK10"/>